<dbReference type="Gene3D" id="3.30.450.40">
    <property type="match status" value="1"/>
</dbReference>
<sequence length="183" mass="19929">MTDVNELRAKHYGNPLEDDPGAGARRQRLQQYGLARSGVVELDSFAADFAKEVRQMAGGTPYTMVNLFFDGDAEPVQYFAGLHDPHGGMSRTMGLDQGFCAHVVRRRKALQLDDVCDYPRFGVNPALDLLNIRTYLGAPIVDADGTVIGTVCTVDTDVKEYGSDGVDFIKSKAAAALDLVKTR</sequence>
<evidence type="ECO:0000313" key="3">
    <source>
        <dbReference type="EMBL" id="MFC7344877.1"/>
    </source>
</evidence>
<dbReference type="PANTHER" id="PTHR43102:SF2">
    <property type="entry name" value="GAF DOMAIN-CONTAINING PROTEIN"/>
    <property type="match status" value="1"/>
</dbReference>
<dbReference type="InterPro" id="IPR003018">
    <property type="entry name" value="GAF"/>
</dbReference>
<name>A0ABW2LRK8_9PSEU</name>
<evidence type="ECO:0000313" key="4">
    <source>
        <dbReference type="Proteomes" id="UP001596504"/>
    </source>
</evidence>
<keyword evidence="4" id="KW-1185">Reference proteome</keyword>
<dbReference type="RefSeq" id="WP_380673096.1">
    <property type="nucleotide sequence ID" value="NZ_JBHTCJ010000021.1"/>
</dbReference>
<dbReference type="EMBL" id="JBHTCJ010000021">
    <property type="protein sequence ID" value="MFC7344877.1"/>
    <property type="molecule type" value="Genomic_DNA"/>
</dbReference>
<organism evidence="3 4">
    <name type="scientific">Saccharopolyspora griseoalba</name>
    <dbReference type="NCBI Taxonomy" id="1431848"/>
    <lineage>
        <taxon>Bacteria</taxon>
        <taxon>Bacillati</taxon>
        <taxon>Actinomycetota</taxon>
        <taxon>Actinomycetes</taxon>
        <taxon>Pseudonocardiales</taxon>
        <taxon>Pseudonocardiaceae</taxon>
        <taxon>Saccharopolyspora</taxon>
    </lineage>
</organism>
<proteinExistence type="predicted"/>
<feature type="region of interest" description="Disordered" evidence="1">
    <location>
        <begin position="1"/>
        <end position="23"/>
    </location>
</feature>
<gene>
    <name evidence="3" type="ORF">ACFQRI_25995</name>
</gene>
<evidence type="ECO:0000259" key="2">
    <source>
        <dbReference type="Pfam" id="PF01590"/>
    </source>
</evidence>
<evidence type="ECO:0000256" key="1">
    <source>
        <dbReference type="SAM" id="MobiDB-lite"/>
    </source>
</evidence>
<dbReference type="InterPro" id="IPR029016">
    <property type="entry name" value="GAF-like_dom_sf"/>
</dbReference>
<dbReference type="SUPFAM" id="SSF55781">
    <property type="entry name" value="GAF domain-like"/>
    <property type="match status" value="1"/>
</dbReference>
<dbReference type="Proteomes" id="UP001596504">
    <property type="component" value="Unassembled WGS sequence"/>
</dbReference>
<protein>
    <submittedName>
        <fullName evidence="3">GAF domain-containing protein</fullName>
    </submittedName>
</protein>
<accession>A0ABW2LRK8</accession>
<comment type="caution">
    <text evidence="3">The sequence shown here is derived from an EMBL/GenBank/DDBJ whole genome shotgun (WGS) entry which is preliminary data.</text>
</comment>
<dbReference type="PANTHER" id="PTHR43102">
    <property type="entry name" value="SLR1143 PROTEIN"/>
    <property type="match status" value="1"/>
</dbReference>
<feature type="domain" description="GAF" evidence="2">
    <location>
        <begin position="42"/>
        <end position="169"/>
    </location>
</feature>
<dbReference type="Pfam" id="PF01590">
    <property type="entry name" value="GAF"/>
    <property type="match status" value="1"/>
</dbReference>
<reference evidence="4" key="1">
    <citation type="journal article" date="2019" name="Int. J. Syst. Evol. Microbiol.">
        <title>The Global Catalogue of Microorganisms (GCM) 10K type strain sequencing project: providing services to taxonomists for standard genome sequencing and annotation.</title>
        <authorList>
            <consortium name="The Broad Institute Genomics Platform"/>
            <consortium name="The Broad Institute Genome Sequencing Center for Infectious Disease"/>
            <person name="Wu L."/>
            <person name="Ma J."/>
        </authorList>
    </citation>
    <scope>NUCLEOTIDE SEQUENCE [LARGE SCALE GENOMIC DNA]</scope>
    <source>
        <strain evidence="4">WLHS5</strain>
    </source>
</reference>